<name>A0A0F9MB96_9ZZZZ</name>
<dbReference type="AlphaFoldDB" id="A0A0F9MB96"/>
<dbReference type="InterPro" id="IPR036237">
    <property type="entry name" value="Xyl_isomerase-like_sf"/>
</dbReference>
<dbReference type="EMBL" id="LAZR01010535">
    <property type="protein sequence ID" value="KKM66422.1"/>
    <property type="molecule type" value="Genomic_DNA"/>
</dbReference>
<dbReference type="PANTHER" id="PTHR12110">
    <property type="entry name" value="HYDROXYPYRUVATE ISOMERASE"/>
    <property type="match status" value="1"/>
</dbReference>
<dbReference type="PANTHER" id="PTHR12110:SF41">
    <property type="entry name" value="INOSOSE DEHYDRATASE"/>
    <property type="match status" value="1"/>
</dbReference>
<proteinExistence type="predicted"/>
<feature type="domain" description="Xylose isomerase-like TIM barrel" evidence="1">
    <location>
        <begin position="23"/>
        <end position="241"/>
    </location>
</feature>
<reference evidence="2" key="1">
    <citation type="journal article" date="2015" name="Nature">
        <title>Complex archaea that bridge the gap between prokaryotes and eukaryotes.</title>
        <authorList>
            <person name="Spang A."/>
            <person name="Saw J.H."/>
            <person name="Jorgensen S.L."/>
            <person name="Zaremba-Niedzwiedzka K."/>
            <person name="Martijn J."/>
            <person name="Lind A.E."/>
            <person name="van Eijk R."/>
            <person name="Schleper C."/>
            <person name="Guy L."/>
            <person name="Ettema T.J."/>
        </authorList>
    </citation>
    <scope>NUCLEOTIDE SEQUENCE</scope>
</reference>
<dbReference type="InterPro" id="IPR050312">
    <property type="entry name" value="IolE/XylAMocC-like"/>
</dbReference>
<evidence type="ECO:0000313" key="2">
    <source>
        <dbReference type="EMBL" id="KKM66422.1"/>
    </source>
</evidence>
<dbReference type="Pfam" id="PF01261">
    <property type="entry name" value="AP_endonuc_2"/>
    <property type="match status" value="1"/>
</dbReference>
<gene>
    <name evidence="2" type="ORF">LCGC14_1481370</name>
</gene>
<comment type="caution">
    <text evidence="2">The sequence shown here is derived from an EMBL/GenBank/DDBJ whole genome shotgun (WGS) entry which is preliminary data.</text>
</comment>
<protein>
    <recommendedName>
        <fullName evidence="1">Xylose isomerase-like TIM barrel domain-containing protein</fullName>
    </recommendedName>
</protein>
<organism evidence="2">
    <name type="scientific">marine sediment metagenome</name>
    <dbReference type="NCBI Taxonomy" id="412755"/>
    <lineage>
        <taxon>unclassified sequences</taxon>
        <taxon>metagenomes</taxon>
        <taxon>ecological metagenomes</taxon>
    </lineage>
</organism>
<sequence>MKPISLQLYSLREQAKDDFVGVLKAVADMGYVGVEPAGMQGMSPADVRKVLDDLQLVCSSTHGPFPSSETISQRVDEAGALGTDMIISGLGRKAFETPDASKASVDKLAEAASLVVGAGMKFGYHNHWWEFDEVDGRTPYDLIMAEVPEMFSELDVYWAANFGAVDVPAVVTKYASRIPLLHVKDGPLVRDEPHTAVGAGKMDIPAIIAAADPDVLGWLIVELDDCGTDMAQAVRESCAYLVGEGLGRGSK</sequence>
<accession>A0A0F9MB96</accession>
<dbReference type="InterPro" id="IPR013022">
    <property type="entry name" value="Xyl_isomerase-like_TIM-brl"/>
</dbReference>
<dbReference type="SUPFAM" id="SSF51658">
    <property type="entry name" value="Xylose isomerase-like"/>
    <property type="match status" value="1"/>
</dbReference>
<dbReference type="Gene3D" id="3.20.20.150">
    <property type="entry name" value="Divalent-metal-dependent TIM barrel enzymes"/>
    <property type="match status" value="1"/>
</dbReference>
<evidence type="ECO:0000259" key="1">
    <source>
        <dbReference type="Pfam" id="PF01261"/>
    </source>
</evidence>